<dbReference type="SUPFAM" id="SSF55486">
    <property type="entry name" value="Metalloproteases ('zincins'), catalytic domain"/>
    <property type="match status" value="1"/>
</dbReference>
<evidence type="ECO:0000256" key="3">
    <source>
        <dbReference type="ARBA" id="ARBA00022801"/>
    </source>
</evidence>
<dbReference type="GO" id="GO:0006508">
    <property type="term" value="P:proteolysis"/>
    <property type="evidence" value="ECO:0007669"/>
    <property type="project" value="UniProtKB-KW"/>
</dbReference>
<sequence>MKTFSFILCLFFFSTAHAYTVHGKKWGDPTFGTGATVSYSFMTGGQTCDTATCSSLDSFMPSGFQEQIKKAFNAWSSVANLHFEEVADDGAEFNATTNSGDIRIGGESIDGKSHVLAHAYYPSNNYSAAGDIHFDTSETWAIDNLVDGISIFWVALHEIGHSLGLGHSDASKSVMGPYYNPSLSGLQPDDIAGIQYLYGANISAVPVPAAFWLLGSALIGLCGIRRKTPHYN</sequence>
<evidence type="ECO:0000256" key="6">
    <source>
        <dbReference type="SAM" id="Phobius"/>
    </source>
</evidence>
<dbReference type="InterPro" id="IPR024079">
    <property type="entry name" value="MetalloPept_cat_dom_sf"/>
</dbReference>
<gene>
    <name evidence="9" type="ORF">SAMN04488079_10628</name>
</gene>
<dbReference type="STRING" id="45496.SAMN04488079_10628"/>
<dbReference type="Proteomes" id="UP000198924">
    <property type="component" value="Unassembled WGS sequence"/>
</dbReference>
<dbReference type="Pfam" id="PF00413">
    <property type="entry name" value="Peptidase_M10"/>
    <property type="match status" value="1"/>
</dbReference>
<dbReference type="PANTHER" id="PTHR10201:SF323">
    <property type="entry name" value="MATRIX METALLOPROTEINASE-21"/>
    <property type="match status" value="1"/>
</dbReference>
<evidence type="ECO:0000259" key="8">
    <source>
        <dbReference type="SMART" id="SM00235"/>
    </source>
</evidence>
<dbReference type="InterPro" id="IPR006026">
    <property type="entry name" value="Peptidase_Metallo"/>
</dbReference>
<evidence type="ECO:0000256" key="1">
    <source>
        <dbReference type="ARBA" id="ARBA00022670"/>
    </source>
</evidence>
<keyword evidence="3" id="KW-0378">Hydrolase</keyword>
<organism evidence="9 10">
    <name type="scientific">Methylophaga sulfidovorans</name>
    <dbReference type="NCBI Taxonomy" id="45496"/>
    <lineage>
        <taxon>Bacteria</taxon>
        <taxon>Pseudomonadati</taxon>
        <taxon>Pseudomonadota</taxon>
        <taxon>Gammaproteobacteria</taxon>
        <taxon>Thiotrichales</taxon>
        <taxon>Piscirickettsiaceae</taxon>
        <taxon>Methylophaga</taxon>
    </lineage>
</organism>
<keyword evidence="6" id="KW-1133">Transmembrane helix</keyword>
<dbReference type="GO" id="GO:0031012">
    <property type="term" value="C:extracellular matrix"/>
    <property type="evidence" value="ECO:0007669"/>
    <property type="project" value="InterPro"/>
</dbReference>
<feature type="transmembrane region" description="Helical" evidence="6">
    <location>
        <begin position="205"/>
        <end position="224"/>
    </location>
</feature>
<dbReference type="NCBIfam" id="TIGR03370">
    <property type="entry name" value="VPLPA-CTERM"/>
    <property type="match status" value="1"/>
</dbReference>
<feature type="domain" description="Peptidase metallopeptidase" evidence="8">
    <location>
        <begin position="27"/>
        <end position="200"/>
    </location>
</feature>
<keyword evidence="6" id="KW-0812">Transmembrane</keyword>
<evidence type="ECO:0000313" key="10">
    <source>
        <dbReference type="Proteomes" id="UP000198924"/>
    </source>
</evidence>
<evidence type="ECO:0000256" key="7">
    <source>
        <dbReference type="SAM" id="SignalP"/>
    </source>
</evidence>
<keyword evidence="7" id="KW-0732">Signal</keyword>
<dbReference type="SMART" id="SM00235">
    <property type="entry name" value="ZnMc"/>
    <property type="match status" value="1"/>
</dbReference>
<dbReference type="InterPro" id="IPR001818">
    <property type="entry name" value="Pept_M10_metallopeptidase"/>
</dbReference>
<dbReference type="CDD" id="cd04278">
    <property type="entry name" value="ZnMc_MMP"/>
    <property type="match status" value="1"/>
</dbReference>
<keyword evidence="5" id="KW-0482">Metalloprotease</keyword>
<dbReference type="Gene3D" id="3.40.390.10">
    <property type="entry name" value="Collagenase (Catalytic Domain)"/>
    <property type="match status" value="1"/>
</dbReference>
<evidence type="ECO:0000256" key="4">
    <source>
        <dbReference type="ARBA" id="ARBA00022833"/>
    </source>
</evidence>
<keyword evidence="10" id="KW-1185">Reference proteome</keyword>
<feature type="chain" id="PRO_5011527039" evidence="7">
    <location>
        <begin position="19"/>
        <end position="232"/>
    </location>
</feature>
<dbReference type="AlphaFoldDB" id="A0A1I3XF08"/>
<dbReference type="InterPro" id="IPR022472">
    <property type="entry name" value="VPLPA-CTERM"/>
</dbReference>
<protein>
    <submittedName>
        <fullName evidence="9">VPLPA-CTERM protein sorting domain-containing protein</fullName>
    </submittedName>
</protein>
<evidence type="ECO:0000256" key="5">
    <source>
        <dbReference type="ARBA" id="ARBA00023049"/>
    </source>
</evidence>
<dbReference type="PANTHER" id="PTHR10201">
    <property type="entry name" value="MATRIX METALLOPROTEINASE"/>
    <property type="match status" value="1"/>
</dbReference>
<accession>A0A1I3XF08</accession>
<dbReference type="InterPro" id="IPR033739">
    <property type="entry name" value="M10A_MMP"/>
</dbReference>
<keyword evidence="4" id="KW-0862">Zinc</keyword>
<name>A0A1I3XF08_9GAMM</name>
<proteinExistence type="predicted"/>
<evidence type="ECO:0000313" key="9">
    <source>
        <dbReference type="EMBL" id="SFK17939.1"/>
    </source>
</evidence>
<keyword evidence="1" id="KW-0645">Protease</keyword>
<dbReference type="GO" id="GO:0004222">
    <property type="term" value="F:metalloendopeptidase activity"/>
    <property type="evidence" value="ECO:0007669"/>
    <property type="project" value="InterPro"/>
</dbReference>
<dbReference type="RefSeq" id="WP_177207269.1">
    <property type="nucleotide sequence ID" value="NZ_FOSH01000006.1"/>
</dbReference>
<reference evidence="10" key="1">
    <citation type="submission" date="2016-10" db="EMBL/GenBank/DDBJ databases">
        <authorList>
            <person name="Varghese N."/>
            <person name="Submissions S."/>
        </authorList>
    </citation>
    <scope>NUCLEOTIDE SEQUENCE [LARGE SCALE GENOMIC DNA]</scope>
    <source>
        <strain evidence="10">DSM 11578</strain>
    </source>
</reference>
<feature type="signal peptide" evidence="7">
    <location>
        <begin position="1"/>
        <end position="18"/>
    </location>
</feature>
<keyword evidence="2" id="KW-0479">Metal-binding</keyword>
<dbReference type="EMBL" id="FOSH01000006">
    <property type="protein sequence ID" value="SFK17939.1"/>
    <property type="molecule type" value="Genomic_DNA"/>
</dbReference>
<evidence type="ECO:0000256" key="2">
    <source>
        <dbReference type="ARBA" id="ARBA00022723"/>
    </source>
</evidence>
<dbReference type="InterPro" id="IPR021190">
    <property type="entry name" value="Pept_M10A"/>
</dbReference>
<keyword evidence="6" id="KW-0472">Membrane</keyword>
<dbReference type="GO" id="GO:0008270">
    <property type="term" value="F:zinc ion binding"/>
    <property type="evidence" value="ECO:0007669"/>
    <property type="project" value="InterPro"/>
</dbReference>
<dbReference type="PRINTS" id="PR00138">
    <property type="entry name" value="MATRIXIN"/>
</dbReference>